<reference evidence="2 3" key="1">
    <citation type="submission" date="2024-07" db="EMBL/GenBank/DDBJ databases">
        <title>Section-level genome sequencing and comparative genomics of Aspergillus sections Usti and Cavernicolus.</title>
        <authorList>
            <consortium name="Lawrence Berkeley National Laboratory"/>
            <person name="Nybo J.L."/>
            <person name="Vesth T.C."/>
            <person name="Theobald S."/>
            <person name="Frisvad J.C."/>
            <person name="Larsen T.O."/>
            <person name="Kjaerboelling I."/>
            <person name="Rothschild-Mancinelli K."/>
            <person name="Lyhne E.K."/>
            <person name="Kogle M.E."/>
            <person name="Barry K."/>
            <person name="Clum A."/>
            <person name="Na H."/>
            <person name="Ledsgaard L."/>
            <person name="Lin J."/>
            <person name="Lipzen A."/>
            <person name="Kuo A."/>
            <person name="Riley R."/>
            <person name="Mondo S."/>
            <person name="LaButti K."/>
            <person name="Haridas S."/>
            <person name="Pangalinan J."/>
            <person name="Salamov A.A."/>
            <person name="Simmons B.A."/>
            <person name="Magnuson J.K."/>
            <person name="Chen J."/>
            <person name="Drula E."/>
            <person name="Henrissat B."/>
            <person name="Wiebenga A."/>
            <person name="Lubbers R.J."/>
            <person name="Gomes A.C."/>
            <person name="Makela M.R."/>
            <person name="Stajich J."/>
            <person name="Grigoriev I.V."/>
            <person name="Mortensen U.H."/>
            <person name="De vries R.P."/>
            <person name="Baker S.E."/>
            <person name="Andersen M.R."/>
        </authorList>
    </citation>
    <scope>NUCLEOTIDE SEQUENCE [LARGE SCALE GENOMIC DNA]</scope>
    <source>
        <strain evidence="2 3">CBS 600.67</strain>
    </source>
</reference>
<protein>
    <submittedName>
        <fullName evidence="2">Uncharacterized protein</fullName>
    </submittedName>
</protein>
<dbReference type="Proteomes" id="UP001610335">
    <property type="component" value="Unassembled WGS sequence"/>
</dbReference>
<proteinExistence type="predicted"/>
<keyword evidence="3" id="KW-1185">Reference proteome</keyword>
<feature type="compositionally biased region" description="Acidic residues" evidence="1">
    <location>
        <begin position="282"/>
        <end position="292"/>
    </location>
</feature>
<evidence type="ECO:0000313" key="3">
    <source>
        <dbReference type="Proteomes" id="UP001610335"/>
    </source>
</evidence>
<feature type="compositionally biased region" description="Acidic residues" evidence="1">
    <location>
        <begin position="241"/>
        <end position="251"/>
    </location>
</feature>
<organism evidence="2 3">
    <name type="scientific">Aspergillus cavernicola</name>
    <dbReference type="NCBI Taxonomy" id="176166"/>
    <lineage>
        <taxon>Eukaryota</taxon>
        <taxon>Fungi</taxon>
        <taxon>Dikarya</taxon>
        <taxon>Ascomycota</taxon>
        <taxon>Pezizomycotina</taxon>
        <taxon>Eurotiomycetes</taxon>
        <taxon>Eurotiomycetidae</taxon>
        <taxon>Eurotiales</taxon>
        <taxon>Aspergillaceae</taxon>
        <taxon>Aspergillus</taxon>
        <taxon>Aspergillus subgen. Nidulantes</taxon>
    </lineage>
</organism>
<dbReference type="EMBL" id="JBFXLS010000023">
    <property type="protein sequence ID" value="KAL2827740.1"/>
    <property type="molecule type" value="Genomic_DNA"/>
</dbReference>
<name>A0ABR4IJ04_9EURO</name>
<feature type="compositionally biased region" description="Acidic residues" evidence="1">
    <location>
        <begin position="258"/>
        <end position="269"/>
    </location>
</feature>
<feature type="region of interest" description="Disordered" evidence="1">
    <location>
        <begin position="241"/>
        <end position="307"/>
    </location>
</feature>
<feature type="compositionally biased region" description="Polar residues" evidence="1">
    <location>
        <begin position="270"/>
        <end position="281"/>
    </location>
</feature>
<evidence type="ECO:0000313" key="2">
    <source>
        <dbReference type="EMBL" id="KAL2827740.1"/>
    </source>
</evidence>
<comment type="caution">
    <text evidence="2">The sequence shown here is derived from an EMBL/GenBank/DDBJ whole genome shotgun (WGS) entry which is preliminary data.</text>
</comment>
<sequence length="801" mass="89812">MSSSRILTTLALFQKPKKTRWPDPEKSIGEVCGTKKGKYNCWEAQGPAREVFEQIKPQIKELLSTAGSEVRRGELLLINIFMIGETQATALPHIMFSCRHRESRKTARTAIEKSGILDQCPPGMHLGDWDCPPHLENLRPLASSTSYTSFDDMADFINPPTEDRIGSSFYDYDIFPVLDPHKTRTIQALQLRIRNSPMMPEYLRTATIGAMVQLSDKRFYLAPAHIFPEQCSFTQNIASEDTDQYSEDSDCDFGGFESGDESLSDEQETEFMSQYSATPESSDLEDNWELDGADSSSTTDSDDFSSLEVIERAPDTTGSLDEGDSIPDEVNVHTSHHSVHQDIDSVTNSDNLDYCLIEVGENDYSSSHLPVLSRANIGGLDFEAVHVWAVTGSGCILTGILSSQRSCIRLPKATRFADVLSVKFEHSLQPGDSGSIVRDASTGMIYGHIIAGDIESQTAFIIPVVDVLDDLAVHYKNIEVLSIHNSLQSQSPFLTLRPRVAHYYKLGEMMEPSRELDMAITSPSLARRPSWHTVTPRERHLLTKQAWGAKRACRRTLYPSNCQRDPMLDTLCFEMEDARLQEHFSSLFSSLIIRGLSDYADSLYSREDSEDVRKEHHGIDSLGSGRQYELIKPQSILKRSNLSADIAKYALFGFGNDGKSRIAFEWIMWNLLPETDQRHTDPSEDRSESLQKIAKWVASPKEVFCLHGMGCVGKSILAHTFARNSMLGDSLFIFKRSEQTFPSSEIPLFDHIFTDYLSRIIQQHPLAIFGPSVASQMTALWTLSEPVDRSWLNLIAPSGLI</sequence>
<accession>A0ABR4IJ04</accession>
<evidence type="ECO:0000256" key="1">
    <source>
        <dbReference type="SAM" id="MobiDB-lite"/>
    </source>
</evidence>
<gene>
    <name evidence="2" type="ORF">BDW59DRAFT_160046</name>
</gene>